<feature type="transmembrane region" description="Helical" evidence="12">
    <location>
        <begin position="255"/>
        <end position="276"/>
    </location>
</feature>
<name>A0ABZ1CD03_9BACT</name>
<evidence type="ECO:0000256" key="5">
    <source>
        <dbReference type="ARBA" id="ARBA00022692"/>
    </source>
</evidence>
<feature type="chain" id="PRO_5047235639" description="Flagellar biosynthetic protein FliP" evidence="13">
    <location>
        <begin position="21"/>
        <end position="277"/>
    </location>
</feature>
<evidence type="ECO:0000256" key="1">
    <source>
        <dbReference type="ARBA" id="ARBA00006257"/>
    </source>
</evidence>
<evidence type="ECO:0000256" key="9">
    <source>
        <dbReference type="ARBA" id="ARBA00023136"/>
    </source>
</evidence>
<keyword evidence="9 12" id="KW-0472">Membrane</keyword>
<keyword evidence="10" id="KW-0975">Bacterial flagellum</keyword>
<accession>A0ABZ1CD03</accession>
<dbReference type="NCBIfam" id="NF009438">
    <property type="entry name" value="PRK12797.1"/>
    <property type="match status" value="1"/>
</dbReference>
<keyword evidence="3 12" id="KW-0813">Transport</keyword>
<feature type="transmembrane region" description="Helical" evidence="12">
    <location>
        <begin position="119"/>
        <end position="138"/>
    </location>
</feature>
<dbReference type="InterPro" id="IPR005837">
    <property type="entry name" value="FliP"/>
</dbReference>
<keyword evidence="13" id="KW-0732">Signal</keyword>
<keyword evidence="8 12" id="KW-1133">Transmembrane helix</keyword>
<evidence type="ECO:0000256" key="2">
    <source>
        <dbReference type="ARBA" id="ARBA00021714"/>
    </source>
</evidence>
<keyword evidence="14" id="KW-0966">Cell projection</keyword>
<evidence type="ECO:0000256" key="4">
    <source>
        <dbReference type="ARBA" id="ARBA00022475"/>
    </source>
</evidence>
<dbReference type="PRINTS" id="PR00951">
    <property type="entry name" value="FLGBIOSNFLIP"/>
</dbReference>
<sequence>MNRRWWWWVLCFLLPLGLVAQEATDDAPTVSFDAPTAGQRAAAEAPAPEANSNQGLSLNIGLEGEGSTGNVSVTVQLVLLMTLLTLAPSLIMLMTSFTRLVIVLGFVRTAIGVPSAPSNQIVIGLSLFLTFFIMGPVLDRTYDEALRPYLDREISSSEAIERASVPMREFMLKQTRTRDLEFFLQLGRFPPTRVDELPMRVVIPAFIISELQTAFQMGFLIFLPFLVIDVLVSSVLMSLGMMMMPPAIVSLPFKLLLFVLVDGWHLVVQSLVQSFAT</sequence>
<evidence type="ECO:0000256" key="3">
    <source>
        <dbReference type="ARBA" id="ARBA00022448"/>
    </source>
</evidence>
<keyword evidence="7 12" id="KW-0653">Protein transport</keyword>
<evidence type="ECO:0000313" key="15">
    <source>
        <dbReference type="Proteomes" id="UP000738431"/>
    </source>
</evidence>
<dbReference type="PANTHER" id="PTHR30587:SF0">
    <property type="entry name" value="FLAGELLAR BIOSYNTHETIC PROTEIN FLIP"/>
    <property type="match status" value="1"/>
</dbReference>
<dbReference type="InterPro" id="IPR005838">
    <property type="entry name" value="T3SS_IM_P"/>
</dbReference>
<keyword evidence="14" id="KW-0282">Flagellum</keyword>
<keyword evidence="6 12" id="KW-1005">Bacterial flagellum biogenesis</keyword>
<evidence type="ECO:0000313" key="14">
    <source>
        <dbReference type="EMBL" id="WRQ89270.1"/>
    </source>
</evidence>
<protein>
    <recommendedName>
        <fullName evidence="2 12">Flagellar biosynthetic protein FliP</fullName>
    </recommendedName>
</protein>
<feature type="transmembrane region" description="Helical" evidence="12">
    <location>
        <begin position="77"/>
        <end position="107"/>
    </location>
</feature>
<evidence type="ECO:0000256" key="6">
    <source>
        <dbReference type="ARBA" id="ARBA00022795"/>
    </source>
</evidence>
<dbReference type="Proteomes" id="UP000738431">
    <property type="component" value="Chromosome"/>
</dbReference>
<keyword evidence="15" id="KW-1185">Reference proteome</keyword>
<keyword evidence="4 12" id="KW-1003">Cell membrane</keyword>
<reference evidence="14 15" key="2">
    <citation type="submission" date="2023-12" db="EMBL/GenBank/DDBJ databases">
        <title>Description of an unclassified Opitutus bacterium of Verrucomicrobiota.</title>
        <authorList>
            <person name="Zhang D.-F."/>
        </authorList>
    </citation>
    <scope>NUCLEOTIDE SEQUENCE [LARGE SCALE GENOMIC DNA]</scope>
    <source>
        <strain evidence="14 15">WL0086</strain>
    </source>
</reference>
<evidence type="ECO:0000256" key="13">
    <source>
        <dbReference type="SAM" id="SignalP"/>
    </source>
</evidence>
<dbReference type="PROSITE" id="PS01061">
    <property type="entry name" value="FLIP_2"/>
    <property type="match status" value="1"/>
</dbReference>
<dbReference type="Pfam" id="PF00813">
    <property type="entry name" value="FliP"/>
    <property type="match status" value="1"/>
</dbReference>
<proteinExistence type="inferred from homology"/>
<keyword evidence="11 12" id="KW-1006">Bacterial flagellum protein export</keyword>
<comment type="similarity">
    <text evidence="1 12">Belongs to the FliP/MopC/SpaP family.</text>
</comment>
<dbReference type="RefSeq" id="WP_221030038.1">
    <property type="nucleotide sequence ID" value="NZ_CP139781.1"/>
</dbReference>
<comment type="function">
    <text evidence="12">Plays a role in the flagellum-specific transport system.</text>
</comment>
<keyword evidence="5 12" id="KW-0812">Transmembrane</keyword>
<evidence type="ECO:0000256" key="12">
    <source>
        <dbReference type="RuleBase" id="RU362069"/>
    </source>
</evidence>
<evidence type="ECO:0000256" key="8">
    <source>
        <dbReference type="ARBA" id="ARBA00022989"/>
    </source>
</evidence>
<keyword evidence="14" id="KW-0969">Cilium</keyword>
<evidence type="ECO:0000256" key="7">
    <source>
        <dbReference type="ARBA" id="ARBA00022927"/>
    </source>
</evidence>
<dbReference type="NCBIfam" id="TIGR01103">
    <property type="entry name" value="fliP"/>
    <property type="match status" value="1"/>
</dbReference>
<comment type="subcellular location">
    <subcellularLocation>
        <location evidence="12">Cell membrane</location>
        <topology evidence="12">Multi-pass membrane protein</topology>
    </subcellularLocation>
    <subcellularLocation>
        <location evidence="12">Bacterial flagellum basal body</location>
    </subcellularLocation>
</comment>
<feature type="signal peptide" evidence="13">
    <location>
        <begin position="1"/>
        <end position="20"/>
    </location>
</feature>
<feature type="transmembrane region" description="Helical" evidence="12">
    <location>
        <begin position="219"/>
        <end position="243"/>
    </location>
</feature>
<gene>
    <name evidence="12 14" type="primary">fliP</name>
    <name evidence="14" type="ORF">K1X11_007610</name>
</gene>
<evidence type="ECO:0000256" key="11">
    <source>
        <dbReference type="ARBA" id="ARBA00023225"/>
    </source>
</evidence>
<evidence type="ECO:0000256" key="10">
    <source>
        <dbReference type="ARBA" id="ARBA00023143"/>
    </source>
</evidence>
<dbReference type="PROSITE" id="PS01060">
    <property type="entry name" value="FLIP_1"/>
    <property type="match status" value="1"/>
</dbReference>
<dbReference type="PRINTS" id="PR01302">
    <property type="entry name" value="TYPE3IMPPROT"/>
</dbReference>
<organism evidence="14 15">
    <name type="scientific">Actomonas aquatica</name>
    <dbReference type="NCBI Taxonomy" id="2866162"/>
    <lineage>
        <taxon>Bacteria</taxon>
        <taxon>Pseudomonadati</taxon>
        <taxon>Verrucomicrobiota</taxon>
        <taxon>Opitutia</taxon>
        <taxon>Opitutales</taxon>
        <taxon>Opitutaceae</taxon>
        <taxon>Actomonas</taxon>
    </lineage>
</organism>
<dbReference type="EMBL" id="CP139781">
    <property type="protein sequence ID" value="WRQ89270.1"/>
    <property type="molecule type" value="Genomic_DNA"/>
</dbReference>
<dbReference type="PANTHER" id="PTHR30587">
    <property type="entry name" value="FLAGELLAR BIOSYNTHETIC PROTEIN FLIP"/>
    <property type="match status" value="1"/>
</dbReference>
<reference evidence="14 15" key="1">
    <citation type="submission" date="2021-08" db="EMBL/GenBank/DDBJ databases">
        <authorList>
            <person name="Zhang D."/>
            <person name="Zhang A."/>
            <person name="Wang L."/>
        </authorList>
    </citation>
    <scope>NUCLEOTIDE SEQUENCE [LARGE SCALE GENOMIC DNA]</scope>
    <source>
        <strain evidence="14 15">WL0086</strain>
    </source>
</reference>